<keyword evidence="2" id="KW-1185">Reference proteome</keyword>
<proteinExistence type="predicted"/>
<dbReference type="KEGG" id="satk:SA2016_0012"/>
<evidence type="ECO:0000313" key="1">
    <source>
        <dbReference type="EMBL" id="AMM30717.1"/>
    </source>
</evidence>
<dbReference type="STRING" id="37927.SA2016_0012"/>
<sequence>MNELEASLIIRAGAQLLMGASSDPRSDQGYAAVKENLAAALKALAAALVNFEAGSAEPNRSVGWAQDLRRVADDLDDLDEH</sequence>
<protein>
    <submittedName>
        <fullName evidence="1">Uncharacterized protein</fullName>
    </submittedName>
</protein>
<accession>A0A126ZUS6</accession>
<reference evidence="1 2" key="1">
    <citation type="submission" date="2016-02" db="EMBL/GenBank/DDBJ databases">
        <title>Complete genome of Sinomonas atrocyanea KCTC 3377.</title>
        <authorList>
            <person name="Kim K.M."/>
        </authorList>
    </citation>
    <scope>NUCLEOTIDE SEQUENCE [LARGE SCALE GENOMIC DNA]</scope>
    <source>
        <strain evidence="1 2">KCTC 3377</strain>
    </source>
</reference>
<dbReference type="PATRIC" id="fig|37927.3.peg.12"/>
<dbReference type="Proteomes" id="UP000070134">
    <property type="component" value="Chromosome"/>
</dbReference>
<organism evidence="1 2">
    <name type="scientific">Sinomonas atrocyanea</name>
    <dbReference type="NCBI Taxonomy" id="37927"/>
    <lineage>
        <taxon>Bacteria</taxon>
        <taxon>Bacillati</taxon>
        <taxon>Actinomycetota</taxon>
        <taxon>Actinomycetes</taxon>
        <taxon>Micrococcales</taxon>
        <taxon>Micrococcaceae</taxon>
        <taxon>Sinomonas</taxon>
    </lineage>
</organism>
<gene>
    <name evidence="1" type="ORF">SA2016_0012</name>
</gene>
<dbReference type="RefSeq" id="WP_066494086.1">
    <property type="nucleotide sequence ID" value="NZ_BJMO01000016.1"/>
</dbReference>
<dbReference type="AlphaFoldDB" id="A0A126ZUS6"/>
<dbReference type="OrthoDB" id="4950636at2"/>
<evidence type="ECO:0000313" key="2">
    <source>
        <dbReference type="Proteomes" id="UP000070134"/>
    </source>
</evidence>
<dbReference type="EMBL" id="CP014518">
    <property type="protein sequence ID" value="AMM30717.1"/>
    <property type="molecule type" value="Genomic_DNA"/>
</dbReference>
<name>A0A126ZUS6_9MICC</name>